<feature type="transmembrane region" description="Helical" evidence="8">
    <location>
        <begin position="287"/>
        <end position="307"/>
    </location>
</feature>
<sequence>MIKTMAVYKDGTHAFDVSIEELNSEQIDWVWVDFGKPEKEEIDLLKTQFHFDEIAIKHCVSYKERPKMDYYDGYRFIILQSLQENMEQAEIDLFLSHKYIVSFCWEESNAIQIVWNKLKGLKSIKGIKPERILYHICDEIVDKFFPIVQKIEDDIEEIDELGSNSDLSMIDGIKTQLSKLSKVRKTVKPTKDLIYRILNSTHVEIDKETTKKLRIVYDHLVKLIDDIADNREMANDIRESYISTNSHKMNKTMKMLTSVSIVFMPLTFIVGVYGMNFVHIPELQLKYGYYYCWVIMLLIVFGLVMWFKKKDWF</sequence>
<gene>
    <name evidence="8" type="primary">corA</name>
    <name evidence="9" type="ORF">BED47_03235</name>
</gene>
<dbReference type="InterPro" id="IPR045861">
    <property type="entry name" value="CorA_cytoplasmic_dom"/>
</dbReference>
<keyword evidence="8" id="KW-0460">Magnesium</keyword>
<keyword evidence="8" id="KW-0406">Ion transport</keyword>
<reference evidence="9 10" key="1">
    <citation type="submission" date="2016-07" db="EMBL/GenBank/DDBJ databases">
        <authorList>
            <person name="Townsley L."/>
            <person name="Shank E.A."/>
        </authorList>
    </citation>
    <scope>NUCLEOTIDE SEQUENCE [LARGE SCALE GENOMIC DNA]</scope>
    <source>
        <strain evidence="9 10">CH01</strain>
    </source>
</reference>
<dbReference type="EMBL" id="MDKC01000002">
    <property type="protein sequence ID" value="ODG93317.1"/>
    <property type="molecule type" value="Genomic_DNA"/>
</dbReference>
<evidence type="ECO:0000256" key="5">
    <source>
        <dbReference type="ARBA" id="ARBA00022692"/>
    </source>
</evidence>
<evidence type="ECO:0000313" key="9">
    <source>
        <dbReference type="EMBL" id="ODG93317.1"/>
    </source>
</evidence>
<dbReference type="InterPro" id="IPR004488">
    <property type="entry name" value="Mg/Co-transport_prot_CorA"/>
</dbReference>
<evidence type="ECO:0000256" key="4">
    <source>
        <dbReference type="ARBA" id="ARBA00022475"/>
    </source>
</evidence>
<dbReference type="SUPFAM" id="SSF143865">
    <property type="entry name" value="CorA soluble domain-like"/>
    <property type="match status" value="1"/>
</dbReference>
<dbReference type="PANTHER" id="PTHR46494:SF1">
    <property type="entry name" value="CORA FAMILY METAL ION TRANSPORTER (EUROFUNG)"/>
    <property type="match status" value="1"/>
</dbReference>
<dbReference type="InterPro" id="IPR002523">
    <property type="entry name" value="MgTranspt_CorA/ZnTranspt_ZntB"/>
</dbReference>
<dbReference type="PANTHER" id="PTHR46494">
    <property type="entry name" value="CORA FAMILY METAL ION TRANSPORTER (EUROFUNG)"/>
    <property type="match status" value="1"/>
</dbReference>
<keyword evidence="3 8" id="KW-0813">Transport</keyword>
<comment type="subcellular location">
    <subcellularLocation>
        <location evidence="1">Cell membrane</location>
        <topology evidence="1">Multi-pass membrane protein</topology>
    </subcellularLocation>
    <subcellularLocation>
        <location evidence="8">Membrane</location>
        <topology evidence="8">Multi-pass membrane protein</topology>
    </subcellularLocation>
</comment>
<keyword evidence="4 8" id="KW-1003">Cell membrane</keyword>
<dbReference type="SUPFAM" id="SSF144083">
    <property type="entry name" value="Magnesium transport protein CorA, transmembrane region"/>
    <property type="match status" value="1"/>
</dbReference>
<accession>A0ABX2ZUE3</accession>
<evidence type="ECO:0000256" key="6">
    <source>
        <dbReference type="ARBA" id="ARBA00022989"/>
    </source>
</evidence>
<keyword evidence="7 8" id="KW-0472">Membrane</keyword>
<dbReference type="Pfam" id="PF01544">
    <property type="entry name" value="CorA"/>
    <property type="match status" value="1"/>
</dbReference>
<evidence type="ECO:0000256" key="3">
    <source>
        <dbReference type="ARBA" id="ARBA00022448"/>
    </source>
</evidence>
<proteinExistence type="inferred from homology"/>
<evidence type="ECO:0000313" key="10">
    <source>
        <dbReference type="Proteomes" id="UP000094580"/>
    </source>
</evidence>
<comment type="similarity">
    <text evidence="2 8">Belongs to the CorA metal ion transporter (MIT) (TC 1.A.35) family.</text>
</comment>
<dbReference type="RefSeq" id="WP_069032393.1">
    <property type="nucleotide sequence ID" value="NZ_MDKC01000002.1"/>
</dbReference>
<comment type="function">
    <text evidence="8">Mediates influx of magnesium ions.</text>
</comment>
<protein>
    <recommendedName>
        <fullName evidence="8">Magnesium transport protein CorA</fullName>
    </recommendedName>
</protein>
<dbReference type="NCBIfam" id="TIGR00383">
    <property type="entry name" value="corA"/>
    <property type="match status" value="1"/>
</dbReference>
<evidence type="ECO:0000256" key="7">
    <source>
        <dbReference type="ARBA" id="ARBA00023136"/>
    </source>
</evidence>
<keyword evidence="10" id="KW-1185">Reference proteome</keyword>
<evidence type="ECO:0000256" key="1">
    <source>
        <dbReference type="ARBA" id="ARBA00004651"/>
    </source>
</evidence>
<dbReference type="Gene3D" id="3.30.460.20">
    <property type="entry name" value="CorA soluble domain-like"/>
    <property type="match status" value="1"/>
</dbReference>
<organism evidence="9 10">
    <name type="scientific">Gottfriedia luciferensis</name>
    <dbReference type="NCBI Taxonomy" id="178774"/>
    <lineage>
        <taxon>Bacteria</taxon>
        <taxon>Bacillati</taxon>
        <taxon>Bacillota</taxon>
        <taxon>Bacilli</taxon>
        <taxon>Bacillales</taxon>
        <taxon>Bacillaceae</taxon>
        <taxon>Gottfriedia</taxon>
    </lineage>
</organism>
<dbReference type="Gene3D" id="1.20.58.340">
    <property type="entry name" value="Magnesium transport protein CorA, transmembrane region"/>
    <property type="match status" value="2"/>
</dbReference>
<comment type="caution">
    <text evidence="9">The sequence shown here is derived from an EMBL/GenBank/DDBJ whole genome shotgun (WGS) entry which is preliminary data.</text>
</comment>
<feature type="transmembrane region" description="Helical" evidence="8">
    <location>
        <begin position="255"/>
        <end position="275"/>
    </location>
</feature>
<dbReference type="InterPro" id="IPR045863">
    <property type="entry name" value="CorA_TM1_TM2"/>
</dbReference>
<evidence type="ECO:0000256" key="8">
    <source>
        <dbReference type="RuleBase" id="RU362010"/>
    </source>
</evidence>
<keyword evidence="5 8" id="KW-0812">Transmembrane</keyword>
<dbReference type="Proteomes" id="UP000094580">
    <property type="component" value="Unassembled WGS sequence"/>
</dbReference>
<name>A0ABX2ZUE3_9BACI</name>
<keyword evidence="6 8" id="KW-1133">Transmembrane helix</keyword>
<evidence type="ECO:0000256" key="2">
    <source>
        <dbReference type="ARBA" id="ARBA00009765"/>
    </source>
</evidence>